<dbReference type="Proteomes" id="UP000288805">
    <property type="component" value="Unassembled WGS sequence"/>
</dbReference>
<evidence type="ECO:0008006" key="3">
    <source>
        <dbReference type="Google" id="ProtNLM"/>
    </source>
</evidence>
<evidence type="ECO:0000313" key="1">
    <source>
        <dbReference type="EMBL" id="RVX21634.1"/>
    </source>
</evidence>
<protein>
    <recommendedName>
        <fullName evidence="3">Endonuclease/exonuclease/phosphatase domain-containing protein</fullName>
    </recommendedName>
</protein>
<reference evidence="1 2" key="1">
    <citation type="journal article" date="2018" name="PLoS Genet.">
        <title>Population sequencing reveals clonal diversity and ancestral inbreeding in the grapevine cultivar Chardonnay.</title>
        <authorList>
            <person name="Roach M.J."/>
            <person name="Johnson D.L."/>
            <person name="Bohlmann J."/>
            <person name="van Vuuren H.J."/>
            <person name="Jones S.J."/>
            <person name="Pretorius I.S."/>
            <person name="Schmidt S.A."/>
            <person name="Borneman A.R."/>
        </authorList>
    </citation>
    <scope>NUCLEOTIDE SEQUENCE [LARGE SCALE GENOMIC DNA]</scope>
    <source>
        <strain evidence="2">cv. Chardonnay</strain>
        <tissue evidence="1">Leaf</tissue>
    </source>
</reference>
<dbReference type="SUPFAM" id="SSF56219">
    <property type="entry name" value="DNase I-like"/>
    <property type="match status" value="1"/>
</dbReference>
<sequence length="232" mass="25854">MGRRQQLDLNHPRAERMLEEEAKRYGLDANLGGFRAQGSSSSNLFCFGRSSGERVLRPFWGAKGGILIGNQTEVQEGRKEAQINWEESSLVKFSQFWASQRKGVNDSSKRKVIKSVIRNQKVDLFCIQETKMAIMSEGGGGVLICWDKRSLEMLGLEDGQFSISCRFRNVEMEQSGCSRGSMVLSPEKIGSACGRSLGAIRGLWEEPWCLGGDFNTTLYQAERSRNGGSPQL</sequence>
<dbReference type="InterPro" id="IPR036691">
    <property type="entry name" value="Endo/exonu/phosph_ase_sf"/>
</dbReference>
<accession>A0A438KK92</accession>
<dbReference type="EMBL" id="QGNW01000005">
    <property type="protein sequence ID" value="RVX21634.1"/>
    <property type="molecule type" value="Genomic_DNA"/>
</dbReference>
<comment type="caution">
    <text evidence="1">The sequence shown here is derived from an EMBL/GenBank/DDBJ whole genome shotgun (WGS) entry which is preliminary data.</text>
</comment>
<evidence type="ECO:0000313" key="2">
    <source>
        <dbReference type="Proteomes" id="UP000288805"/>
    </source>
</evidence>
<dbReference type="AlphaFoldDB" id="A0A438KK92"/>
<organism evidence="1 2">
    <name type="scientific">Vitis vinifera</name>
    <name type="common">Grape</name>
    <dbReference type="NCBI Taxonomy" id="29760"/>
    <lineage>
        <taxon>Eukaryota</taxon>
        <taxon>Viridiplantae</taxon>
        <taxon>Streptophyta</taxon>
        <taxon>Embryophyta</taxon>
        <taxon>Tracheophyta</taxon>
        <taxon>Spermatophyta</taxon>
        <taxon>Magnoliopsida</taxon>
        <taxon>eudicotyledons</taxon>
        <taxon>Gunneridae</taxon>
        <taxon>Pentapetalae</taxon>
        <taxon>rosids</taxon>
        <taxon>Vitales</taxon>
        <taxon>Vitaceae</taxon>
        <taxon>Viteae</taxon>
        <taxon>Vitis</taxon>
    </lineage>
</organism>
<proteinExistence type="predicted"/>
<dbReference type="Gene3D" id="3.60.10.10">
    <property type="entry name" value="Endonuclease/exonuclease/phosphatase"/>
    <property type="match status" value="1"/>
</dbReference>
<name>A0A438KK92_VITVI</name>
<gene>
    <name evidence="1" type="ORF">CK203_002350</name>
</gene>